<reference evidence="2 3" key="1">
    <citation type="submission" date="2015-02" db="EMBL/GenBank/DDBJ databases">
        <authorList>
            <person name="Chooi Y.-H."/>
        </authorList>
    </citation>
    <scope>NUCLEOTIDE SEQUENCE [LARGE SCALE GENOMIC DNA]</scope>
    <source>
        <strain evidence="2">E3</strain>
    </source>
</reference>
<dbReference type="AlphaFoldDB" id="A0A0G4IH79"/>
<feature type="region of interest" description="Disordered" evidence="1">
    <location>
        <begin position="141"/>
        <end position="184"/>
    </location>
</feature>
<dbReference type="EMBL" id="CDSF01000001">
    <property type="protein sequence ID" value="CEO94541.1"/>
    <property type="molecule type" value="Genomic_DNA"/>
</dbReference>
<feature type="compositionally biased region" description="Polar residues" evidence="1">
    <location>
        <begin position="154"/>
        <end position="184"/>
    </location>
</feature>
<evidence type="ECO:0000256" key="1">
    <source>
        <dbReference type="SAM" id="MobiDB-lite"/>
    </source>
</evidence>
<evidence type="ECO:0000313" key="3">
    <source>
        <dbReference type="Proteomes" id="UP000039324"/>
    </source>
</evidence>
<evidence type="ECO:0000313" key="2">
    <source>
        <dbReference type="EMBL" id="CEO94541.1"/>
    </source>
</evidence>
<proteinExistence type="predicted"/>
<sequence>MAGQAPDGVLSVEYAERCARIMERAKVERRTGESWQDVFETGGYDGRLRRITGRDEPGVVAATPQPPPRRPADLDLSLATMPPAEADMSLLVSPITADCSVTMSPVAVGCRNLAVAFDSCPTTSFAIVHEADPDVTIDCPLDVSHRPSDGSPCNAAQDNNGNPDSPGSRQSQSQALPGSSQVFR</sequence>
<gene>
    <name evidence="2" type="ORF">PBRA_000326</name>
</gene>
<keyword evidence="3" id="KW-1185">Reference proteome</keyword>
<organism evidence="2 3">
    <name type="scientific">Plasmodiophora brassicae</name>
    <name type="common">Clubroot disease agent</name>
    <dbReference type="NCBI Taxonomy" id="37360"/>
    <lineage>
        <taxon>Eukaryota</taxon>
        <taxon>Sar</taxon>
        <taxon>Rhizaria</taxon>
        <taxon>Endomyxa</taxon>
        <taxon>Phytomyxea</taxon>
        <taxon>Plasmodiophorida</taxon>
        <taxon>Plasmodiophoridae</taxon>
        <taxon>Plasmodiophora</taxon>
    </lineage>
</organism>
<protein>
    <submittedName>
        <fullName evidence="2">Uncharacterized protein</fullName>
    </submittedName>
</protein>
<dbReference type="Proteomes" id="UP000039324">
    <property type="component" value="Unassembled WGS sequence"/>
</dbReference>
<name>A0A0G4IH79_PLABS</name>
<accession>A0A0G4IH79</accession>